<dbReference type="AlphaFoldDB" id="A0A832GPX9"/>
<evidence type="ECO:0000256" key="3">
    <source>
        <dbReference type="ARBA" id="ARBA00023004"/>
    </source>
</evidence>
<keyword evidence="2" id="KW-0479">Metal-binding</keyword>
<organism evidence="6">
    <name type="scientific">Caldimicrobium thiodismutans</name>
    <dbReference type="NCBI Taxonomy" id="1653476"/>
    <lineage>
        <taxon>Bacteria</taxon>
        <taxon>Pseudomonadati</taxon>
        <taxon>Thermodesulfobacteriota</taxon>
        <taxon>Thermodesulfobacteria</taxon>
        <taxon>Thermodesulfobacteriales</taxon>
        <taxon>Thermodesulfobacteriaceae</taxon>
        <taxon>Caldimicrobium</taxon>
    </lineage>
</organism>
<evidence type="ECO:0000256" key="4">
    <source>
        <dbReference type="ARBA" id="ARBA00023014"/>
    </source>
</evidence>
<accession>A0A832GPX9</accession>
<keyword evidence="3" id="KW-0408">Iron</keyword>
<sequence>MKAKDFLEYLKDNLKETLRLEQAYCHKPKGCYLAKISLPANFLSILPYLRGKVSPLFYDPQSSLIFKWPYRGNFYKISLGKDYLQWGIVSSKEEAEEVFSALFTFLRDLCQNLEEIKPDYRPVKRPPPLEIYKYLPKTNCKECGELSCLAFAGKVAIGEAEISLCPHLTFENLELLTVLLEGGTP</sequence>
<dbReference type="InterPro" id="IPR007202">
    <property type="entry name" value="4Fe-4S_dom"/>
</dbReference>
<evidence type="ECO:0000256" key="2">
    <source>
        <dbReference type="ARBA" id="ARBA00022723"/>
    </source>
</evidence>
<evidence type="ECO:0000313" key="6">
    <source>
        <dbReference type="EMBL" id="HGV55025.1"/>
    </source>
</evidence>
<proteinExistence type="predicted"/>
<gene>
    <name evidence="6" type="ORF">ENT73_02900</name>
</gene>
<keyword evidence="1" id="KW-0004">4Fe-4S</keyword>
<dbReference type="GO" id="GO:0051539">
    <property type="term" value="F:4 iron, 4 sulfur cluster binding"/>
    <property type="evidence" value="ECO:0007669"/>
    <property type="project" value="UniProtKB-KW"/>
</dbReference>
<dbReference type="Pfam" id="PF04060">
    <property type="entry name" value="FeS"/>
    <property type="match status" value="1"/>
</dbReference>
<feature type="domain" description="4Fe-4S" evidence="5">
    <location>
        <begin position="123"/>
        <end position="182"/>
    </location>
</feature>
<dbReference type="GO" id="GO:0046872">
    <property type="term" value="F:metal ion binding"/>
    <property type="evidence" value="ECO:0007669"/>
    <property type="project" value="UniProtKB-KW"/>
</dbReference>
<keyword evidence="4" id="KW-0411">Iron-sulfur</keyword>
<dbReference type="PANTHER" id="PTHR36214">
    <property type="match status" value="1"/>
</dbReference>
<protein>
    <recommendedName>
        <fullName evidence="5">4Fe-4S domain-containing protein</fullName>
    </recommendedName>
</protein>
<evidence type="ECO:0000256" key="1">
    <source>
        <dbReference type="ARBA" id="ARBA00022485"/>
    </source>
</evidence>
<evidence type="ECO:0000259" key="5">
    <source>
        <dbReference type="PROSITE" id="PS51656"/>
    </source>
</evidence>
<dbReference type="InterPro" id="IPR051069">
    <property type="entry name" value="ACDS_complex_subunit"/>
</dbReference>
<dbReference type="Gene3D" id="1.10.15.40">
    <property type="entry name" value="Electron transport complex subunit B, putative Fe-S cluster"/>
    <property type="match status" value="1"/>
</dbReference>
<dbReference type="PROSITE" id="PS51656">
    <property type="entry name" value="4FE4S"/>
    <property type="match status" value="1"/>
</dbReference>
<name>A0A832GPX9_9BACT</name>
<comment type="caution">
    <text evidence="6">The sequence shown here is derived from an EMBL/GenBank/DDBJ whole genome shotgun (WGS) entry which is preliminary data.</text>
</comment>
<reference evidence="6" key="1">
    <citation type="journal article" date="2020" name="mSystems">
        <title>Genome- and Community-Level Interaction Insights into Carbon Utilization and Element Cycling Functions of Hydrothermarchaeota in Hydrothermal Sediment.</title>
        <authorList>
            <person name="Zhou Z."/>
            <person name="Liu Y."/>
            <person name="Xu W."/>
            <person name="Pan J."/>
            <person name="Luo Z.H."/>
            <person name="Li M."/>
        </authorList>
    </citation>
    <scope>NUCLEOTIDE SEQUENCE [LARGE SCALE GENOMIC DNA]</scope>
    <source>
        <strain evidence="6">SpSt-605</strain>
    </source>
</reference>
<dbReference type="EMBL" id="DSZU01000046">
    <property type="protein sequence ID" value="HGV55025.1"/>
    <property type="molecule type" value="Genomic_DNA"/>
</dbReference>
<dbReference type="PANTHER" id="PTHR36214:SF3">
    <property type="entry name" value="ACETYL-COA DECARBONYLASE_SYNTHASE COMPLEX SUBUNIT GAMMA"/>
    <property type="match status" value="1"/>
</dbReference>